<dbReference type="Proteomes" id="UP000737018">
    <property type="component" value="Unassembled WGS sequence"/>
</dbReference>
<gene>
    <name evidence="1" type="ORF">CMV_007272</name>
</gene>
<dbReference type="AlphaFoldDB" id="A0A8J4RFC9"/>
<dbReference type="EMBL" id="JRKL02000714">
    <property type="protein sequence ID" value="KAF3968880.1"/>
    <property type="molecule type" value="Genomic_DNA"/>
</dbReference>
<proteinExistence type="predicted"/>
<keyword evidence="2" id="KW-1185">Reference proteome</keyword>
<organism evidence="1 2">
    <name type="scientific">Castanea mollissima</name>
    <name type="common">Chinese chestnut</name>
    <dbReference type="NCBI Taxonomy" id="60419"/>
    <lineage>
        <taxon>Eukaryota</taxon>
        <taxon>Viridiplantae</taxon>
        <taxon>Streptophyta</taxon>
        <taxon>Embryophyta</taxon>
        <taxon>Tracheophyta</taxon>
        <taxon>Spermatophyta</taxon>
        <taxon>Magnoliopsida</taxon>
        <taxon>eudicotyledons</taxon>
        <taxon>Gunneridae</taxon>
        <taxon>Pentapetalae</taxon>
        <taxon>rosids</taxon>
        <taxon>fabids</taxon>
        <taxon>Fagales</taxon>
        <taxon>Fagaceae</taxon>
        <taxon>Castanea</taxon>
    </lineage>
</organism>
<reference evidence="1" key="1">
    <citation type="submission" date="2020-03" db="EMBL/GenBank/DDBJ databases">
        <title>Castanea mollissima Vanexum genome sequencing.</title>
        <authorList>
            <person name="Staton M."/>
        </authorList>
    </citation>
    <scope>NUCLEOTIDE SEQUENCE</scope>
    <source>
        <tissue evidence="1">Leaf</tissue>
    </source>
</reference>
<name>A0A8J4RFC9_9ROSI</name>
<sequence length="80" mass="9476">MGQGIVNLHYCQNFAWSYHLRKIFASFVLYAFCIDNVLRIVDKYLFRDELLLLIDDTGSLNTPNKWNEHMKLDLVGHEEE</sequence>
<accession>A0A8J4RFC9</accession>
<evidence type="ECO:0000313" key="2">
    <source>
        <dbReference type="Proteomes" id="UP000737018"/>
    </source>
</evidence>
<comment type="caution">
    <text evidence="1">The sequence shown here is derived from an EMBL/GenBank/DDBJ whole genome shotgun (WGS) entry which is preliminary data.</text>
</comment>
<protein>
    <submittedName>
        <fullName evidence="1">Uncharacterized protein</fullName>
    </submittedName>
</protein>
<evidence type="ECO:0000313" key="1">
    <source>
        <dbReference type="EMBL" id="KAF3968880.1"/>
    </source>
</evidence>